<evidence type="ECO:0000313" key="4">
    <source>
        <dbReference type="Proteomes" id="UP000198928"/>
    </source>
</evidence>
<accession>A0A1I4BY20</accession>
<proteinExistence type="predicted"/>
<organism evidence="3 4">
    <name type="scientific">Streptomyces pini</name>
    <dbReference type="NCBI Taxonomy" id="1520580"/>
    <lineage>
        <taxon>Bacteria</taxon>
        <taxon>Bacillati</taxon>
        <taxon>Actinomycetota</taxon>
        <taxon>Actinomycetes</taxon>
        <taxon>Kitasatosporales</taxon>
        <taxon>Streptomycetaceae</taxon>
        <taxon>Streptomyces</taxon>
    </lineage>
</organism>
<evidence type="ECO:0000313" key="3">
    <source>
        <dbReference type="EMBL" id="SFK73545.1"/>
    </source>
</evidence>
<feature type="compositionally biased region" description="Basic and acidic residues" evidence="1">
    <location>
        <begin position="119"/>
        <end position="139"/>
    </location>
</feature>
<gene>
    <name evidence="3" type="ORF">SAMN05192584_108180</name>
</gene>
<dbReference type="AlphaFoldDB" id="A0A1I4BY20"/>
<feature type="signal peptide" evidence="2">
    <location>
        <begin position="1"/>
        <end position="33"/>
    </location>
</feature>
<protein>
    <submittedName>
        <fullName evidence="3">Uncharacterized protein</fullName>
    </submittedName>
</protein>
<feature type="region of interest" description="Disordered" evidence="1">
    <location>
        <begin position="24"/>
        <end position="139"/>
    </location>
</feature>
<sequence>MAGPRLTMHPRTAAALAALAGAAATLATRHHRAADPEQPADEPPPTTRLRITTGPHHIDIRTPHPSNTPSPTDTPPRHDAPTPLDHATHTALRILAALPQHTSQPFGFSPQLDGTVLDSNHERAEPTRDPLDHDNGDWE</sequence>
<reference evidence="4" key="1">
    <citation type="submission" date="2016-10" db="EMBL/GenBank/DDBJ databases">
        <authorList>
            <person name="Varghese N."/>
            <person name="Submissions S."/>
        </authorList>
    </citation>
    <scope>NUCLEOTIDE SEQUENCE [LARGE SCALE GENOMIC DNA]</scope>
    <source>
        <strain evidence="4">PL19</strain>
    </source>
</reference>
<evidence type="ECO:0000256" key="2">
    <source>
        <dbReference type="SAM" id="SignalP"/>
    </source>
</evidence>
<dbReference type="EMBL" id="FOSG01000008">
    <property type="protein sequence ID" value="SFK73545.1"/>
    <property type="molecule type" value="Genomic_DNA"/>
</dbReference>
<feature type="chain" id="PRO_5011487472" evidence="2">
    <location>
        <begin position="34"/>
        <end position="139"/>
    </location>
</feature>
<dbReference type="Proteomes" id="UP000198928">
    <property type="component" value="Unassembled WGS sequence"/>
</dbReference>
<keyword evidence="4" id="KW-1185">Reference proteome</keyword>
<keyword evidence="2" id="KW-0732">Signal</keyword>
<evidence type="ECO:0000256" key="1">
    <source>
        <dbReference type="SAM" id="MobiDB-lite"/>
    </source>
</evidence>
<name>A0A1I4BY20_9ACTN</name>